<gene>
    <name evidence="1" type="ORF">CH371_20075</name>
</gene>
<name>A0A2M9Z6R5_9LEPT</name>
<dbReference type="Proteomes" id="UP000231912">
    <property type="component" value="Unassembled WGS sequence"/>
</dbReference>
<evidence type="ECO:0000313" key="1">
    <source>
        <dbReference type="EMBL" id="PJZ64074.1"/>
    </source>
</evidence>
<accession>A0A2M9Z6R5</accession>
<proteinExistence type="predicted"/>
<evidence type="ECO:0000313" key="2">
    <source>
        <dbReference type="Proteomes" id="UP000231912"/>
    </source>
</evidence>
<dbReference type="AlphaFoldDB" id="A0A2M9Z6R5"/>
<protein>
    <submittedName>
        <fullName evidence="1">Uncharacterized protein</fullName>
    </submittedName>
</protein>
<sequence length="276" mass="31749">MPEMNIFTDNLHSEEMDQYYVLTRDDEYRKDIKQIIQGVWNDLIESNLIGDNIEKFVKDAQKNFHGAIWQLELTYLLKQKYSLVLPKEEGPDIIIEEAGERIIIDCVSSNISGENKIETLVGQVQILDKDKRKLRVIESITKKYIAYKKWVKKGIVTESDKFLIAVDTSNIPEGSLVGYPDMNIMETVLSGAGDHFFVYNFETGDVTIQYDKQKEIKKKNGSLVTTNLFENQEFSDISGIVWKNTNFLFDHSLTGKNIKLYKNLLANKQICSDLLS</sequence>
<reference evidence="1 2" key="1">
    <citation type="submission" date="2017-07" db="EMBL/GenBank/DDBJ databases">
        <title>Leptospira spp. isolated from tropical soils.</title>
        <authorList>
            <person name="Thibeaux R."/>
            <person name="Iraola G."/>
            <person name="Ferres I."/>
            <person name="Bierque E."/>
            <person name="Girault D."/>
            <person name="Soupe-Gilbert M.-E."/>
            <person name="Picardeau M."/>
            <person name="Goarant C."/>
        </authorList>
    </citation>
    <scope>NUCLEOTIDE SEQUENCE [LARGE SCALE GENOMIC DNA]</scope>
    <source>
        <strain evidence="1 2">FH2-C-A2</strain>
    </source>
</reference>
<dbReference type="EMBL" id="NPDT01000016">
    <property type="protein sequence ID" value="PJZ64074.1"/>
    <property type="molecule type" value="Genomic_DNA"/>
</dbReference>
<comment type="caution">
    <text evidence="1">The sequence shown here is derived from an EMBL/GenBank/DDBJ whole genome shotgun (WGS) entry which is preliminary data.</text>
</comment>
<organism evidence="1 2">
    <name type="scientific">Leptospira wolffii</name>
    <dbReference type="NCBI Taxonomy" id="409998"/>
    <lineage>
        <taxon>Bacteria</taxon>
        <taxon>Pseudomonadati</taxon>
        <taxon>Spirochaetota</taxon>
        <taxon>Spirochaetia</taxon>
        <taxon>Leptospirales</taxon>
        <taxon>Leptospiraceae</taxon>
        <taxon>Leptospira</taxon>
    </lineage>
</organism>